<proteinExistence type="predicted"/>
<organism evidence="1 2">
    <name type="scientific">Mobiluncus porci</name>
    <dbReference type="NCBI Taxonomy" id="2652278"/>
    <lineage>
        <taxon>Bacteria</taxon>
        <taxon>Bacillati</taxon>
        <taxon>Actinomycetota</taxon>
        <taxon>Actinomycetes</taxon>
        <taxon>Actinomycetales</taxon>
        <taxon>Actinomycetaceae</taxon>
        <taxon>Mobiluncus</taxon>
    </lineage>
</organism>
<dbReference type="EMBL" id="VUMY01000006">
    <property type="protein sequence ID" value="MST49496.1"/>
    <property type="molecule type" value="Genomic_DNA"/>
</dbReference>
<evidence type="ECO:0000313" key="2">
    <source>
        <dbReference type="Proteomes" id="UP000442535"/>
    </source>
</evidence>
<dbReference type="AlphaFoldDB" id="A0A7K0K1X7"/>
<reference evidence="1 2" key="1">
    <citation type="submission" date="2019-08" db="EMBL/GenBank/DDBJ databases">
        <title>In-depth cultivation of the pig gut microbiome towards novel bacterial diversity and tailored functional studies.</title>
        <authorList>
            <person name="Wylensek D."/>
            <person name="Hitch T.C.A."/>
            <person name="Clavel T."/>
        </authorList>
    </citation>
    <scope>NUCLEOTIDE SEQUENCE [LARGE SCALE GENOMIC DNA]</scope>
    <source>
        <strain evidence="1 2">RF-GAM-744-WT-7</strain>
    </source>
</reference>
<comment type="caution">
    <text evidence="1">The sequence shown here is derived from an EMBL/GenBank/DDBJ whole genome shotgun (WGS) entry which is preliminary data.</text>
</comment>
<protein>
    <recommendedName>
        <fullName evidence="3">Phage protein, HK97 gp10 family</fullName>
    </recommendedName>
</protein>
<keyword evidence="2" id="KW-1185">Reference proteome</keyword>
<name>A0A7K0K1X7_9ACTO</name>
<sequence length="97" mass="10689">MPNLMHDIGMIAVNAARPPVKTGRLEASMRAGRGKTKAVVRAGRAKVPYAPMIHYGWPKRGIKARPYLTEAIRAQEPAIIARLEQGIHEIVEGHSQK</sequence>
<dbReference type="RefSeq" id="WP_154544196.1">
    <property type="nucleotide sequence ID" value="NZ_VUMY01000006.1"/>
</dbReference>
<evidence type="ECO:0008006" key="3">
    <source>
        <dbReference type="Google" id="ProtNLM"/>
    </source>
</evidence>
<evidence type="ECO:0000313" key="1">
    <source>
        <dbReference type="EMBL" id="MST49496.1"/>
    </source>
</evidence>
<dbReference type="Proteomes" id="UP000442535">
    <property type="component" value="Unassembled WGS sequence"/>
</dbReference>
<gene>
    <name evidence="1" type="ORF">FYJ63_04505</name>
</gene>
<accession>A0A7K0K1X7</accession>